<evidence type="ECO:0000256" key="5">
    <source>
        <dbReference type="ARBA" id="ARBA00022729"/>
    </source>
</evidence>
<feature type="transmembrane region" description="Helical" evidence="12">
    <location>
        <begin position="586"/>
        <end position="611"/>
    </location>
</feature>
<evidence type="ECO:0000256" key="4">
    <source>
        <dbReference type="ARBA" id="ARBA00022692"/>
    </source>
</evidence>
<dbReference type="InterPro" id="IPR011500">
    <property type="entry name" value="GPCR_3_9-Cys_dom"/>
</dbReference>
<dbReference type="OrthoDB" id="5984008at2759"/>
<dbReference type="Pfam" id="PF01094">
    <property type="entry name" value="ANF_receptor"/>
    <property type="match status" value="1"/>
</dbReference>
<dbReference type="PROSITE" id="PS50259">
    <property type="entry name" value="G_PROTEIN_RECEP_F3_4"/>
    <property type="match status" value="1"/>
</dbReference>
<proteinExistence type="inferred from homology"/>
<feature type="domain" description="G-protein coupled receptors family 3 profile" evidence="13">
    <location>
        <begin position="586"/>
        <end position="850"/>
    </location>
</feature>
<keyword evidence="8 12" id="KW-0472">Membrane</keyword>
<dbReference type="CDD" id="cd15283">
    <property type="entry name" value="7tmC_V2R_pheromone"/>
    <property type="match status" value="1"/>
</dbReference>
<evidence type="ECO:0000256" key="9">
    <source>
        <dbReference type="ARBA" id="ARBA00023170"/>
    </source>
</evidence>
<evidence type="ECO:0000256" key="6">
    <source>
        <dbReference type="ARBA" id="ARBA00022989"/>
    </source>
</evidence>
<evidence type="ECO:0000256" key="10">
    <source>
        <dbReference type="ARBA" id="ARBA00023180"/>
    </source>
</evidence>
<keyword evidence="7" id="KW-0297">G-protein coupled receptor</keyword>
<reference evidence="15" key="1">
    <citation type="submission" date="2025-08" db="UniProtKB">
        <authorList>
            <consortium name="RefSeq"/>
        </authorList>
    </citation>
    <scope>IDENTIFICATION</scope>
</reference>
<protein>
    <submittedName>
        <fullName evidence="15">Extracellular calcium-sensing receptor-like</fullName>
    </submittedName>
</protein>
<comment type="subcellular location">
    <subcellularLocation>
        <location evidence="1">Cell membrane</location>
        <topology evidence="1">Multi-pass membrane protein</topology>
    </subcellularLocation>
</comment>
<evidence type="ECO:0000313" key="15">
    <source>
        <dbReference type="RefSeq" id="XP_033813671.1"/>
    </source>
</evidence>
<evidence type="ECO:0000259" key="13">
    <source>
        <dbReference type="PROSITE" id="PS50259"/>
    </source>
</evidence>
<dbReference type="GO" id="GO:0005886">
    <property type="term" value="C:plasma membrane"/>
    <property type="evidence" value="ECO:0007669"/>
    <property type="project" value="UniProtKB-SubCell"/>
</dbReference>
<dbReference type="InterPro" id="IPR038550">
    <property type="entry name" value="GPCR_3_9-Cys_sf"/>
</dbReference>
<feature type="transmembrane region" description="Helical" evidence="12">
    <location>
        <begin position="745"/>
        <end position="768"/>
    </location>
</feature>
<dbReference type="GeneID" id="117366443"/>
<evidence type="ECO:0000256" key="12">
    <source>
        <dbReference type="SAM" id="Phobius"/>
    </source>
</evidence>
<dbReference type="RefSeq" id="XP_033813671.1">
    <property type="nucleotide sequence ID" value="XM_033957780.1"/>
</dbReference>
<accession>A0A6P8SBT8</accession>
<evidence type="ECO:0000256" key="7">
    <source>
        <dbReference type="ARBA" id="ARBA00023040"/>
    </source>
</evidence>
<evidence type="ECO:0000256" key="1">
    <source>
        <dbReference type="ARBA" id="ARBA00004651"/>
    </source>
</evidence>
<dbReference type="Pfam" id="PF00003">
    <property type="entry name" value="7tm_3"/>
    <property type="match status" value="1"/>
</dbReference>
<dbReference type="Pfam" id="PF07562">
    <property type="entry name" value="NCD3G"/>
    <property type="match status" value="1"/>
</dbReference>
<feature type="transmembrane region" description="Helical" evidence="12">
    <location>
        <begin position="623"/>
        <end position="644"/>
    </location>
</feature>
<dbReference type="PANTHER" id="PTHR24061">
    <property type="entry name" value="CALCIUM-SENSING RECEPTOR-RELATED"/>
    <property type="match status" value="1"/>
</dbReference>
<dbReference type="AlphaFoldDB" id="A0A6P8SBT8"/>
<keyword evidence="9" id="KW-0675">Receptor</keyword>
<comment type="similarity">
    <text evidence="2">Belongs to the G-protein coupled receptor 3 family.</text>
</comment>
<keyword evidence="4 12" id="KW-0812">Transmembrane</keyword>
<dbReference type="InParanoid" id="A0A6P8SBT8"/>
<evidence type="ECO:0000256" key="3">
    <source>
        <dbReference type="ARBA" id="ARBA00022475"/>
    </source>
</evidence>
<dbReference type="InterPro" id="IPR017978">
    <property type="entry name" value="GPCR_3_C"/>
</dbReference>
<evidence type="ECO:0000256" key="11">
    <source>
        <dbReference type="ARBA" id="ARBA00023224"/>
    </source>
</evidence>
<dbReference type="PRINTS" id="PR00248">
    <property type="entry name" value="GPCRMGR"/>
</dbReference>
<dbReference type="PRINTS" id="PR01535">
    <property type="entry name" value="VOMERONASL2R"/>
</dbReference>
<evidence type="ECO:0000256" key="2">
    <source>
        <dbReference type="ARBA" id="ARBA00007242"/>
    </source>
</evidence>
<feature type="transmembrane region" description="Helical" evidence="12">
    <location>
        <begin position="780"/>
        <end position="800"/>
    </location>
</feature>
<sequence>MATESQIMLSGIMALANHVCRIEDKFQIPMLVKDGDIIIVGLFPVHFRVLAQNLSYHQKPKSLQCDGFDFRAFRWLQTMIFSLEEINKNTTLLPNTTLGYRIFDTCDNSYLALKGMVHFIGIKEELDYPGKCKHLISAAIGEAGSTQSVTISRIMTPFRLPLVSYFASCDCLSNKLEYPSFFRTVPSDTHQVMALVQLLLHHEWNWIGIVASDDVYGQNGLSMLTEQLKSTGVCIAFSFTIPQVYSKEKITSLVKEIQKSTAKVLIAFTTEGELPQFLKEIVRQNVTNKQWIASDTWVTATFFSKEEFLPALFGTTGFAFRRSHIPGLKEFLLGLRPSKGALFANMLWEELFKCRLNFSDNPIVGTTALTSPVCNGSEHLQAKNSIYADTTQLRASYNVYKAVYAVAHAIHNLLCPEKNQLITTCKQGLHFEPWQLLHQLKTVTFRNQFGEEVHFDENGNSAPIYDIMNWRKDNTGAIEFVQVGSFSASAPLGKQLIINRNIMWTGGDIQVPRSVCSERCQPGTRKVVQERDPVCCFDCLPCADGEFSNETGSSVCNKCPSDHWSGHGFTKCIPRQLEYFSLEDSMGIVLTVIALIGVVCTTAVLVIFFHWKHTPVVKGNNAELSFLLLGSLALCFLCSLTFIGQPSAWSCMVRSTAFAISFVLCISCILAKTTVVVAAFKVTTPGSDVMKWFGPLQQKALVFLCTFTQVVICVTWLIISPPFPSQDTSYHNTKILSHCNVGSALAFYLTLGYIGFLCGVCFLLAFLARRLPDAYNEAKYITFGMIIFFAVWMAFIPTYLSSPEKYTVAVEIFAIQFSSFGLLICIFTYKCYVLLLRPESKHTKYYKEQKVLQKTNTLYG</sequence>
<dbReference type="InterPro" id="IPR000337">
    <property type="entry name" value="GPCR_3"/>
</dbReference>
<dbReference type="Gene3D" id="2.10.50.30">
    <property type="entry name" value="GPCR, family 3, nine cysteines domain"/>
    <property type="match status" value="1"/>
</dbReference>
<keyword evidence="5" id="KW-0732">Signal</keyword>
<dbReference type="KEGG" id="gsh:117366443"/>
<organism evidence="14 15">
    <name type="scientific">Geotrypetes seraphini</name>
    <name type="common">Gaboon caecilian</name>
    <name type="synonym">Caecilia seraphini</name>
    <dbReference type="NCBI Taxonomy" id="260995"/>
    <lineage>
        <taxon>Eukaryota</taxon>
        <taxon>Metazoa</taxon>
        <taxon>Chordata</taxon>
        <taxon>Craniata</taxon>
        <taxon>Vertebrata</taxon>
        <taxon>Euteleostomi</taxon>
        <taxon>Amphibia</taxon>
        <taxon>Gymnophiona</taxon>
        <taxon>Geotrypetes</taxon>
    </lineage>
</organism>
<gene>
    <name evidence="15" type="primary">LOC117366443</name>
</gene>
<keyword evidence="10" id="KW-0325">Glycoprotein</keyword>
<dbReference type="SUPFAM" id="SSF53822">
    <property type="entry name" value="Periplasmic binding protein-like I"/>
    <property type="match status" value="1"/>
</dbReference>
<dbReference type="InterPro" id="IPR001828">
    <property type="entry name" value="ANF_lig-bd_rcpt"/>
</dbReference>
<feature type="transmembrane region" description="Helical" evidence="12">
    <location>
        <begin position="656"/>
        <end position="680"/>
    </location>
</feature>
<dbReference type="Gene3D" id="3.40.50.2300">
    <property type="match status" value="2"/>
</dbReference>
<keyword evidence="14" id="KW-1185">Reference proteome</keyword>
<keyword evidence="3" id="KW-1003">Cell membrane</keyword>
<keyword evidence="11" id="KW-0807">Transducer</keyword>
<evidence type="ECO:0000256" key="8">
    <source>
        <dbReference type="ARBA" id="ARBA00023136"/>
    </source>
</evidence>
<dbReference type="InterPro" id="IPR004073">
    <property type="entry name" value="GPCR_3_vmron_rcpt_2"/>
</dbReference>
<dbReference type="PANTHER" id="PTHR24061:SF579">
    <property type="entry name" value="OLFACTORY RECEPTOR C FAMILY, U1"/>
    <property type="match status" value="1"/>
</dbReference>
<dbReference type="FunFam" id="3.40.50.2300:FF:000016">
    <property type="entry name" value="Taste 1 receptor member 2"/>
    <property type="match status" value="1"/>
</dbReference>
<dbReference type="Proteomes" id="UP000515159">
    <property type="component" value="Chromosome 9"/>
</dbReference>
<name>A0A6P8SBT8_GEOSA</name>
<feature type="transmembrane region" description="Helical" evidence="12">
    <location>
        <begin position="812"/>
        <end position="835"/>
    </location>
</feature>
<keyword evidence="6 12" id="KW-1133">Transmembrane helix</keyword>
<feature type="transmembrane region" description="Helical" evidence="12">
    <location>
        <begin position="700"/>
        <end position="719"/>
    </location>
</feature>
<dbReference type="InterPro" id="IPR028082">
    <property type="entry name" value="Peripla_BP_I"/>
</dbReference>
<evidence type="ECO:0000313" key="14">
    <source>
        <dbReference type="Proteomes" id="UP000515159"/>
    </source>
</evidence>
<dbReference type="GO" id="GO:0004930">
    <property type="term" value="F:G protein-coupled receptor activity"/>
    <property type="evidence" value="ECO:0007669"/>
    <property type="project" value="UniProtKB-KW"/>
</dbReference>
<dbReference type="InterPro" id="IPR000068">
    <property type="entry name" value="GPCR_3_Ca_sens_rcpt-rel"/>
</dbReference>
<dbReference type="FunFam" id="2.10.50.30:FF:000002">
    <property type="entry name" value="Vomeronasal 2 receptor, h1"/>
    <property type="match status" value="1"/>
</dbReference>